<keyword evidence="5 6" id="KW-0472">Membrane</keyword>
<keyword evidence="4 6" id="KW-1133">Transmembrane helix</keyword>
<dbReference type="PANTHER" id="PTHR10231">
    <property type="entry name" value="NUCLEOTIDE-SUGAR TRANSMEMBRANE TRANSPORTER"/>
    <property type="match status" value="1"/>
</dbReference>
<evidence type="ECO:0000313" key="8">
    <source>
        <dbReference type="RefSeq" id="XP_015087649.1"/>
    </source>
</evidence>
<evidence type="ECO:0000313" key="7">
    <source>
        <dbReference type="Proteomes" id="UP000694930"/>
    </source>
</evidence>
<dbReference type="PIRSF" id="PIRSF005799">
    <property type="entry name" value="UDP-gal_transpt"/>
    <property type="match status" value="1"/>
</dbReference>
<evidence type="ECO:0000256" key="5">
    <source>
        <dbReference type="ARBA" id="ARBA00023136"/>
    </source>
</evidence>
<feature type="transmembrane region" description="Helical" evidence="6">
    <location>
        <begin position="74"/>
        <end position="94"/>
    </location>
</feature>
<feature type="transmembrane region" description="Helical" evidence="6">
    <location>
        <begin position="40"/>
        <end position="62"/>
    </location>
</feature>
<feature type="transmembrane region" description="Helical" evidence="6">
    <location>
        <begin position="279"/>
        <end position="301"/>
    </location>
</feature>
<dbReference type="RefSeq" id="XP_027775388.1">
    <property type="nucleotide sequence ID" value="XM_027919587.1"/>
</dbReference>
<comment type="similarity">
    <text evidence="2">Belongs to the nucleotide-sugar transporter family. CMP-Sialate:CMP antiporter (TC 2.A.7.12) subfamily.</text>
</comment>
<sequence length="405" mass="44779">MKNGMAECAVCHSKLVSPTVKTISRAYDRHRSKISSKQRALNVLLVVGDCMLVGLQPVLVFMSKVDGKFKFSPVSVNFLTEATKVVFAIIMLLIQARHQKVGEKPLLSISTFVQAARNNVLLAVPALLYAINNYLKFIMQLYFNPATVKMLSNLKVLVIAVLLKFIMKRRFSVIQWEALALLLIGISINQLRSLPEGTTSLALPVTTIAYIYTLIFVTVPSMASVFNEYALKSQYDTSIYLQNLFLYGYGAIFNFLAILGIAVFKGPGSLDIFQGHSKATMLLIVNNAAQGILSSFFFKYADTILKKYSSTVATIFTGIASALLFGHTLTVNFLLGISVVFISMHQFFSPLSKVKDDQQNGTVELIDVRENHSPKDSSFLNMAAGANEEASHRVGPDERQPLLPR</sequence>
<protein>
    <submittedName>
        <fullName evidence="8 9">CMP-sialic acid transporter 2</fullName>
    </submittedName>
</protein>
<reference evidence="8 9" key="2">
    <citation type="submission" date="2025-05" db="UniProtKB">
        <authorList>
            <consortium name="RefSeq"/>
        </authorList>
    </citation>
    <scope>IDENTIFICATION</scope>
</reference>
<feature type="transmembrane region" description="Helical" evidence="6">
    <location>
        <begin position="244"/>
        <end position="264"/>
    </location>
</feature>
<dbReference type="Proteomes" id="UP000694930">
    <property type="component" value="Chromosome 9"/>
</dbReference>
<gene>
    <name evidence="8 9" type="primary">LOC107030949</name>
</gene>
<comment type="subcellular location">
    <subcellularLocation>
        <location evidence="1">Membrane</location>
        <topology evidence="1">Multi-pass membrane protein</topology>
    </subcellularLocation>
</comment>
<evidence type="ECO:0000256" key="6">
    <source>
        <dbReference type="SAM" id="Phobius"/>
    </source>
</evidence>
<dbReference type="GeneID" id="107030949"/>
<proteinExistence type="inferred from homology"/>
<name>A0ABM1HMF4_SOLPN</name>
<dbReference type="Pfam" id="PF04142">
    <property type="entry name" value="Nuc_sug_transp"/>
    <property type="match status" value="1"/>
</dbReference>
<keyword evidence="7" id="KW-1185">Reference proteome</keyword>
<dbReference type="SUPFAM" id="SSF103481">
    <property type="entry name" value="Multidrug resistance efflux transporter EmrE"/>
    <property type="match status" value="1"/>
</dbReference>
<accession>A0ABM1HMF4</accession>
<reference evidence="7" key="1">
    <citation type="journal article" date="2014" name="Nat. Genet.">
        <title>The genome of the stress-tolerant wild tomato species Solanum pennellii.</title>
        <authorList>
            <person name="Bolger A."/>
            <person name="Scossa F."/>
            <person name="Bolger M.E."/>
            <person name="Lanz C."/>
            <person name="Maumus F."/>
            <person name="Tohge T."/>
            <person name="Quesneville H."/>
            <person name="Alseekh S."/>
            <person name="Sorensen I."/>
            <person name="Lichtenstein G."/>
            <person name="Fich E.A."/>
            <person name="Conte M."/>
            <person name="Keller H."/>
            <person name="Schneeberger K."/>
            <person name="Schwacke R."/>
            <person name="Ofner I."/>
            <person name="Vrebalov J."/>
            <person name="Xu Y."/>
            <person name="Osorio S."/>
            <person name="Aflitos S.A."/>
            <person name="Schijlen E."/>
            <person name="Jimenez-Gomez J.M."/>
            <person name="Ryngajllo M."/>
            <person name="Kimura S."/>
            <person name="Kumar R."/>
            <person name="Koenig D."/>
            <person name="Headland L.R."/>
            <person name="Maloof J.N."/>
            <person name="Sinha N."/>
            <person name="van Ham R.C."/>
            <person name="Lankhorst R.K."/>
            <person name="Mao L."/>
            <person name="Vogel A."/>
            <person name="Arsova B."/>
            <person name="Panstruga R."/>
            <person name="Fei Z."/>
            <person name="Rose J.K."/>
            <person name="Zamir D."/>
            <person name="Carrari F."/>
            <person name="Giovannoni J.J."/>
            <person name="Weigel D."/>
            <person name="Usadel B."/>
            <person name="Fernie A.R."/>
        </authorList>
    </citation>
    <scope>NUCLEOTIDE SEQUENCE [LARGE SCALE GENOMIC DNA]</scope>
</reference>
<evidence type="ECO:0000256" key="1">
    <source>
        <dbReference type="ARBA" id="ARBA00004141"/>
    </source>
</evidence>
<evidence type="ECO:0000256" key="2">
    <source>
        <dbReference type="ARBA" id="ARBA00006447"/>
    </source>
</evidence>
<evidence type="ECO:0000313" key="9">
    <source>
        <dbReference type="RefSeq" id="XP_027775388.1"/>
    </source>
</evidence>
<organism evidence="7 8">
    <name type="scientific">Solanum pennellii</name>
    <name type="common">Tomato</name>
    <name type="synonym">Lycopersicon pennellii</name>
    <dbReference type="NCBI Taxonomy" id="28526"/>
    <lineage>
        <taxon>Eukaryota</taxon>
        <taxon>Viridiplantae</taxon>
        <taxon>Streptophyta</taxon>
        <taxon>Embryophyta</taxon>
        <taxon>Tracheophyta</taxon>
        <taxon>Spermatophyta</taxon>
        <taxon>Magnoliopsida</taxon>
        <taxon>eudicotyledons</taxon>
        <taxon>Gunneridae</taxon>
        <taxon>Pentapetalae</taxon>
        <taxon>asterids</taxon>
        <taxon>lamiids</taxon>
        <taxon>Solanales</taxon>
        <taxon>Solanaceae</taxon>
        <taxon>Solanoideae</taxon>
        <taxon>Solaneae</taxon>
        <taxon>Solanum</taxon>
        <taxon>Solanum subgen. Lycopersicon</taxon>
    </lineage>
</organism>
<keyword evidence="3 6" id="KW-0812">Transmembrane</keyword>
<evidence type="ECO:0000256" key="3">
    <source>
        <dbReference type="ARBA" id="ARBA00022692"/>
    </source>
</evidence>
<feature type="transmembrane region" description="Helical" evidence="6">
    <location>
        <begin position="201"/>
        <end position="223"/>
    </location>
</feature>
<dbReference type="InterPro" id="IPR007271">
    <property type="entry name" value="Nuc_sug_transpt"/>
</dbReference>
<evidence type="ECO:0000256" key="4">
    <source>
        <dbReference type="ARBA" id="ARBA00022989"/>
    </source>
</evidence>
<dbReference type="RefSeq" id="XP_015087649.1">
    <property type="nucleotide sequence ID" value="XM_015232163.2"/>
</dbReference>
<dbReference type="InterPro" id="IPR037185">
    <property type="entry name" value="EmrE-like"/>
</dbReference>